<reference evidence="1 2" key="1">
    <citation type="submission" date="2019-02" db="EMBL/GenBank/DDBJ databases">
        <title>Aquabacterium sp. strain KMB7.</title>
        <authorList>
            <person name="Chen W.-M."/>
        </authorList>
    </citation>
    <scope>NUCLEOTIDE SEQUENCE [LARGE SCALE GENOMIC DNA]</scope>
    <source>
        <strain evidence="1 2">KMB7</strain>
    </source>
</reference>
<accession>A0A4Q9H455</accession>
<comment type="caution">
    <text evidence="1">The sequence shown here is derived from an EMBL/GenBank/DDBJ whole genome shotgun (WGS) entry which is preliminary data.</text>
</comment>
<name>A0A4Q9H455_9BURK</name>
<evidence type="ECO:0000313" key="2">
    <source>
        <dbReference type="Proteomes" id="UP000292120"/>
    </source>
</evidence>
<organism evidence="1 2">
    <name type="scientific">Aquabacterium lacunae</name>
    <dbReference type="NCBI Taxonomy" id="2528630"/>
    <lineage>
        <taxon>Bacteria</taxon>
        <taxon>Pseudomonadati</taxon>
        <taxon>Pseudomonadota</taxon>
        <taxon>Betaproteobacteria</taxon>
        <taxon>Burkholderiales</taxon>
        <taxon>Aquabacterium</taxon>
    </lineage>
</organism>
<dbReference type="AlphaFoldDB" id="A0A4Q9H455"/>
<protein>
    <recommendedName>
        <fullName evidence="3">Response regulatory domain-containing protein</fullName>
    </recommendedName>
</protein>
<evidence type="ECO:0008006" key="3">
    <source>
        <dbReference type="Google" id="ProtNLM"/>
    </source>
</evidence>
<dbReference type="EMBL" id="SIXI01000004">
    <property type="protein sequence ID" value="TBO30201.1"/>
    <property type="molecule type" value="Genomic_DNA"/>
</dbReference>
<dbReference type="OrthoDB" id="9149617at2"/>
<dbReference type="Proteomes" id="UP000292120">
    <property type="component" value="Unassembled WGS sequence"/>
</dbReference>
<dbReference type="RefSeq" id="WP_130968194.1">
    <property type="nucleotide sequence ID" value="NZ_SIXI01000004.1"/>
</dbReference>
<proteinExistence type="predicted"/>
<keyword evidence="2" id="KW-1185">Reference proteome</keyword>
<gene>
    <name evidence="1" type="ORF">EYS42_10910</name>
</gene>
<evidence type="ECO:0000313" key="1">
    <source>
        <dbReference type="EMBL" id="TBO30201.1"/>
    </source>
</evidence>
<sequence>MERSEPIFQLPHDTLLGADSPELAPGTEGQSVDQAVLQRTQAELMRFQELLTQVGRELAEPLTTALERIDALVGTGKIDRSGLKALLGEVTRARQAGIQCQQITRLATGRVHPSHERVHLTHTLQSVLSHRARELQARGISVHQTLESVEVRVDASMLFALLNSLIDWAAGCAHGAIEWSLSMQPWPAHGILRLRVVTGAIDTWQAGQETPQPEGLQALAWHLADQYARSMGLQVTRSVMPWHVDVQIEFPGTVSHTLMDDTLPLSSDVPGFSSTLNSRPLAGSHVLVVAHRRDLRLLVRESLRAMGMVVDFVSTVTEATTFCRDSLPHALVFESSLKGLRLDQLLASIRLEAPDFVAIELLEEGQVFELSDNSATGMARVGREALLDSLPAALVHELTRAR</sequence>